<dbReference type="STRING" id="880073.Cabys_3807"/>
<protein>
    <submittedName>
        <fullName evidence="2">CRISPR-associated protein Cas5, Hmari subtype</fullName>
    </submittedName>
    <submittedName>
        <fullName evidence="1">CRISPR-associated protein Cas5h</fullName>
    </submittedName>
</protein>
<reference evidence="1 4" key="2">
    <citation type="submission" date="2016-11" db="EMBL/GenBank/DDBJ databases">
        <title>Genomic analysis of Caldithrix abyssi and proposal of a novel bacterial phylum Caldithrichaeota.</title>
        <authorList>
            <person name="Kublanov I."/>
            <person name="Sigalova O."/>
            <person name="Gavrilov S."/>
            <person name="Lebedinsky A."/>
            <person name="Ivanova N."/>
            <person name="Daum C."/>
            <person name="Reddy T."/>
            <person name="Klenk H.P."/>
            <person name="Goker M."/>
            <person name="Reva O."/>
            <person name="Miroshnichenko M."/>
            <person name="Kyprides N."/>
            <person name="Woyke T."/>
            <person name="Gelfand M."/>
        </authorList>
    </citation>
    <scope>NUCLEOTIDE SEQUENCE [LARGE SCALE GENOMIC DNA]</scope>
    <source>
        <strain evidence="1 4">LF13</strain>
    </source>
</reference>
<name>H1XYR8_CALAY</name>
<dbReference type="KEGG" id="caby:Cabys_3807"/>
<proteinExistence type="predicted"/>
<dbReference type="EMBL" id="CP018099">
    <property type="protein sequence ID" value="APF20552.1"/>
    <property type="molecule type" value="Genomic_DNA"/>
</dbReference>
<dbReference type="NCBIfam" id="TIGR02592">
    <property type="entry name" value="cas_Cas5h"/>
    <property type="match status" value="1"/>
</dbReference>
<dbReference type="Proteomes" id="UP000004671">
    <property type="component" value="Chromosome"/>
</dbReference>
<dbReference type="OrthoDB" id="5363158at2"/>
<dbReference type="eggNOG" id="ENOG502ZBNI">
    <property type="taxonomic scope" value="Bacteria"/>
</dbReference>
<reference evidence="2 3" key="1">
    <citation type="submission" date="2011-09" db="EMBL/GenBank/DDBJ databases">
        <title>The permanent draft genome of Caldithrix abyssi DSM 13497.</title>
        <authorList>
            <consortium name="US DOE Joint Genome Institute (JGI-PGF)"/>
            <person name="Lucas S."/>
            <person name="Han J."/>
            <person name="Lapidus A."/>
            <person name="Bruce D."/>
            <person name="Goodwin L."/>
            <person name="Pitluck S."/>
            <person name="Peters L."/>
            <person name="Kyrpides N."/>
            <person name="Mavromatis K."/>
            <person name="Ivanova N."/>
            <person name="Mikhailova N."/>
            <person name="Chertkov O."/>
            <person name="Detter J.C."/>
            <person name="Tapia R."/>
            <person name="Han C."/>
            <person name="Land M."/>
            <person name="Hauser L."/>
            <person name="Markowitz V."/>
            <person name="Cheng J.-F."/>
            <person name="Hugenholtz P."/>
            <person name="Woyke T."/>
            <person name="Wu D."/>
            <person name="Spring S."/>
            <person name="Brambilla E."/>
            <person name="Klenk H.-P."/>
            <person name="Eisen J.A."/>
        </authorList>
    </citation>
    <scope>NUCLEOTIDE SEQUENCE [LARGE SCALE GENOMIC DNA]</scope>
    <source>
        <strain evidence="2 3">DSM 13497</strain>
    </source>
</reference>
<dbReference type="Proteomes" id="UP000183868">
    <property type="component" value="Chromosome"/>
</dbReference>
<dbReference type="AlphaFoldDB" id="H1XYR8"/>
<dbReference type="InterPro" id="IPR013421">
    <property type="entry name" value="CRISPR-assoc_prot_Cas5_HALMA"/>
</dbReference>
<evidence type="ECO:0000313" key="3">
    <source>
        <dbReference type="Proteomes" id="UP000004671"/>
    </source>
</evidence>
<dbReference type="HOGENOM" id="CLU_100173_0_0_0"/>
<gene>
    <name evidence="1" type="primary">cas5h</name>
    <name evidence="1" type="ORF">Cabys_3807</name>
    <name evidence="2" type="ORF">Calab_1312</name>
</gene>
<dbReference type="RefSeq" id="WP_006928014.1">
    <property type="nucleotide sequence ID" value="NZ_CM001402.1"/>
</dbReference>
<dbReference type="InParanoid" id="H1XYR8"/>
<sequence>MEKLISIEFKAPMGFLKKPDINEGGGKQLYLTFNMLHKPALLGILGAVLGLEGYGNPGVFPEYLSKLERLLIGIEPLNAVKGNFTKTILQYNNTTGFASHEQGGNLVVAEQILLNPAFRCYLLLNTDNQLLSQLDAQLRQSQAEYIPYLGKNEFHLWWENYREYSFKPYTYDRDYRIQTIIRKGNQLFKEMKKEGGLGLPFLLGQSQNEPEFISFEELPVGFDKDLKQYQREMFAYTNYTFKKEFRLDGLFLVKEENIVIQLF</sequence>
<dbReference type="PaxDb" id="880073-Calab_1312"/>
<dbReference type="EMBL" id="CM001402">
    <property type="protein sequence ID" value="EHO40937.1"/>
    <property type="molecule type" value="Genomic_DNA"/>
</dbReference>
<evidence type="ECO:0000313" key="1">
    <source>
        <dbReference type="EMBL" id="APF20552.1"/>
    </source>
</evidence>
<accession>H1XYR8</accession>
<evidence type="ECO:0000313" key="4">
    <source>
        <dbReference type="Proteomes" id="UP000183868"/>
    </source>
</evidence>
<evidence type="ECO:0000313" key="2">
    <source>
        <dbReference type="EMBL" id="EHO40937.1"/>
    </source>
</evidence>
<keyword evidence="3" id="KW-1185">Reference proteome</keyword>
<organism evidence="2 3">
    <name type="scientific">Caldithrix abyssi DSM 13497</name>
    <dbReference type="NCBI Taxonomy" id="880073"/>
    <lineage>
        <taxon>Bacteria</taxon>
        <taxon>Pseudomonadati</taxon>
        <taxon>Calditrichota</taxon>
        <taxon>Calditrichia</taxon>
        <taxon>Calditrichales</taxon>
        <taxon>Calditrichaceae</taxon>
        <taxon>Caldithrix</taxon>
    </lineage>
</organism>